<evidence type="ECO:0000313" key="2">
    <source>
        <dbReference type="Proteomes" id="UP000499080"/>
    </source>
</evidence>
<keyword evidence="2" id="KW-1185">Reference proteome</keyword>
<name>A0A4Y2Q6L8_ARAVE</name>
<dbReference type="EMBL" id="BGPR01013021">
    <property type="protein sequence ID" value="GBN58902.1"/>
    <property type="molecule type" value="Genomic_DNA"/>
</dbReference>
<dbReference type="AlphaFoldDB" id="A0A4Y2Q6L8"/>
<feature type="non-terminal residue" evidence="1">
    <location>
        <position position="1"/>
    </location>
</feature>
<protein>
    <submittedName>
        <fullName evidence="1">Uncharacterized protein</fullName>
    </submittedName>
</protein>
<accession>A0A4Y2Q6L8</accession>
<dbReference type="Proteomes" id="UP000499080">
    <property type="component" value="Unassembled WGS sequence"/>
</dbReference>
<sequence>NGPAALRKSSLPWARLQSRPFGRKGRDDVKVAISQSEKPSGKVEVCLTASFLSGENGQNLFRSVKKTSGSGLP</sequence>
<organism evidence="1 2">
    <name type="scientific">Araneus ventricosus</name>
    <name type="common">Orbweaver spider</name>
    <name type="synonym">Epeira ventricosa</name>
    <dbReference type="NCBI Taxonomy" id="182803"/>
    <lineage>
        <taxon>Eukaryota</taxon>
        <taxon>Metazoa</taxon>
        <taxon>Ecdysozoa</taxon>
        <taxon>Arthropoda</taxon>
        <taxon>Chelicerata</taxon>
        <taxon>Arachnida</taxon>
        <taxon>Araneae</taxon>
        <taxon>Araneomorphae</taxon>
        <taxon>Entelegynae</taxon>
        <taxon>Araneoidea</taxon>
        <taxon>Araneidae</taxon>
        <taxon>Araneus</taxon>
    </lineage>
</organism>
<comment type="caution">
    <text evidence="1">The sequence shown here is derived from an EMBL/GenBank/DDBJ whole genome shotgun (WGS) entry which is preliminary data.</text>
</comment>
<gene>
    <name evidence="1" type="ORF">AVEN_107653_1</name>
</gene>
<reference evidence="1 2" key="1">
    <citation type="journal article" date="2019" name="Sci. Rep.">
        <title>Orb-weaving spider Araneus ventricosus genome elucidates the spidroin gene catalogue.</title>
        <authorList>
            <person name="Kono N."/>
            <person name="Nakamura H."/>
            <person name="Ohtoshi R."/>
            <person name="Moran D.A.P."/>
            <person name="Shinohara A."/>
            <person name="Yoshida Y."/>
            <person name="Fujiwara M."/>
            <person name="Mori M."/>
            <person name="Tomita M."/>
            <person name="Arakawa K."/>
        </authorList>
    </citation>
    <scope>NUCLEOTIDE SEQUENCE [LARGE SCALE GENOMIC DNA]</scope>
</reference>
<proteinExistence type="predicted"/>
<evidence type="ECO:0000313" key="1">
    <source>
        <dbReference type="EMBL" id="GBN58902.1"/>
    </source>
</evidence>